<accession>A0A0B5EK64</accession>
<evidence type="ECO:0000256" key="1">
    <source>
        <dbReference type="SAM" id="MobiDB-lite"/>
    </source>
</evidence>
<dbReference type="AlphaFoldDB" id="A0A0B5EK64"/>
<evidence type="ECO:0000313" key="2">
    <source>
        <dbReference type="EMBL" id="AJE81934.1"/>
    </source>
</evidence>
<feature type="region of interest" description="Disordered" evidence="1">
    <location>
        <begin position="1"/>
        <end position="47"/>
    </location>
</feature>
<proteinExistence type="predicted"/>
<sequence>MRALRAHGTLRGRRRVRSRPAARVHRVRPVSGAQCLPPARRPPPRPGLAAFTGLVQWA</sequence>
<dbReference type="KEGG" id="sals:SLNWT_1558"/>
<dbReference type="EMBL" id="CP010519">
    <property type="protein sequence ID" value="AJE81934.1"/>
    <property type="molecule type" value="Genomic_DNA"/>
</dbReference>
<name>A0A0B5EK64_STRA4</name>
<evidence type="ECO:0000313" key="3">
    <source>
        <dbReference type="Proteomes" id="UP000031523"/>
    </source>
</evidence>
<organism evidence="2 3">
    <name type="scientific">Streptomyces albus (strain ATCC 21838 / DSM 41398 / FERM P-419 / JCM 4703 / NBRC 107858)</name>
    <dbReference type="NCBI Taxonomy" id="1081613"/>
    <lineage>
        <taxon>Bacteria</taxon>
        <taxon>Bacillati</taxon>
        <taxon>Actinomycetota</taxon>
        <taxon>Actinomycetes</taxon>
        <taxon>Kitasatosporales</taxon>
        <taxon>Streptomycetaceae</taxon>
        <taxon>Streptomyces</taxon>
    </lineage>
</organism>
<protein>
    <submittedName>
        <fullName evidence="2">Uncharacterized protein</fullName>
    </submittedName>
</protein>
<keyword evidence="3" id="KW-1185">Reference proteome</keyword>
<dbReference type="Proteomes" id="UP000031523">
    <property type="component" value="Chromosome"/>
</dbReference>
<gene>
    <name evidence="2" type="ORF">SLNWT_1558</name>
</gene>
<feature type="compositionally biased region" description="Basic residues" evidence="1">
    <location>
        <begin position="1"/>
        <end position="28"/>
    </location>
</feature>
<reference evidence="2 3" key="1">
    <citation type="submission" date="2015-01" db="EMBL/GenBank/DDBJ databases">
        <title>Enhanced salinomycin production by adjusting the supply of polyketide extender units in Streptomyce albus DSM 41398.</title>
        <authorList>
            <person name="Lu C."/>
        </authorList>
    </citation>
    <scope>NUCLEOTIDE SEQUENCE [LARGE SCALE GENOMIC DNA]</scope>
    <source>
        <strain evidence="3">ATCC 21838 / DSM 41398 / FERM P-419 / JCM 4703 / NBRC 107858</strain>
    </source>
</reference>